<gene>
    <name evidence="2" type="ORF">Srubr_81670</name>
</gene>
<dbReference type="Proteomes" id="UP000646738">
    <property type="component" value="Unassembled WGS sequence"/>
</dbReference>
<keyword evidence="3" id="KW-1185">Reference proteome</keyword>
<organism evidence="2 3">
    <name type="scientific">Streptomyces rubradiris</name>
    <name type="common">Streptomyces achromogenes subsp. rubradiris</name>
    <dbReference type="NCBI Taxonomy" id="285531"/>
    <lineage>
        <taxon>Bacteria</taxon>
        <taxon>Bacillati</taxon>
        <taxon>Actinomycetota</taxon>
        <taxon>Actinomycetes</taxon>
        <taxon>Kitasatosporales</taxon>
        <taxon>Streptomycetaceae</taxon>
        <taxon>Streptomyces</taxon>
    </lineage>
</organism>
<evidence type="ECO:0000313" key="2">
    <source>
        <dbReference type="EMBL" id="GHI58321.1"/>
    </source>
</evidence>
<feature type="region of interest" description="Disordered" evidence="1">
    <location>
        <begin position="81"/>
        <end position="113"/>
    </location>
</feature>
<feature type="region of interest" description="Disordered" evidence="1">
    <location>
        <begin position="1"/>
        <end position="48"/>
    </location>
</feature>
<feature type="compositionally biased region" description="Basic and acidic residues" evidence="1">
    <location>
        <begin position="104"/>
        <end position="113"/>
    </location>
</feature>
<proteinExistence type="predicted"/>
<reference evidence="3" key="1">
    <citation type="submission" date="2023-07" db="EMBL/GenBank/DDBJ databases">
        <title>Whole genome shotgun sequence of Streptomyces achromogenes subsp. rubradiris NBRC 14000.</title>
        <authorList>
            <person name="Komaki H."/>
            <person name="Tamura T."/>
        </authorList>
    </citation>
    <scope>NUCLEOTIDE SEQUENCE [LARGE SCALE GENOMIC DNA]</scope>
    <source>
        <strain evidence="3">NBRC 14000</strain>
    </source>
</reference>
<evidence type="ECO:0000256" key="1">
    <source>
        <dbReference type="SAM" id="MobiDB-lite"/>
    </source>
</evidence>
<name>A0ABQ3RR14_STRRR</name>
<sequence length="113" mass="11962">MTPRQPEGLVAEAAARSRHPQQGCYGTGQHKRPGAVDRRDGTTSGASPKFRCHFGLARRTATMAPPAGSACISRARVATSFPRRPGRAPADVRGGESLDVVADDQVRAQSHDS</sequence>
<evidence type="ECO:0000313" key="3">
    <source>
        <dbReference type="Proteomes" id="UP000646738"/>
    </source>
</evidence>
<dbReference type="EMBL" id="BNEA01000019">
    <property type="protein sequence ID" value="GHI58321.1"/>
    <property type="molecule type" value="Genomic_DNA"/>
</dbReference>
<accession>A0ABQ3RR14</accession>
<comment type="caution">
    <text evidence="2">The sequence shown here is derived from an EMBL/GenBank/DDBJ whole genome shotgun (WGS) entry which is preliminary data.</text>
</comment>
<protein>
    <submittedName>
        <fullName evidence="2">Uncharacterized protein</fullName>
    </submittedName>
</protein>